<evidence type="ECO:0000313" key="1">
    <source>
        <dbReference type="EMBL" id="SVB27062.1"/>
    </source>
</evidence>
<reference evidence="1" key="1">
    <citation type="submission" date="2018-05" db="EMBL/GenBank/DDBJ databases">
        <authorList>
            <person name="Lanie J.A."/>
            <person name="Ng W.-L."/>
            <person name="Kazmierczak K.M."/>
            <person name="Andrzejewski T.M."/>
            <person name="Davidsen T.M."/>
            <person name="Wayne K.J."/>
            <person name="Tettelin H."/>
            <person name="Glass J.I."/>
            <person name="Rusch D."/>
            <person name="Podicherti R."/>
            <person name="Tsui H.-C.T."/>
            <person name="Winkler M.E."/>
        </authorList>
    </citation>
    <scope>NUCLEOTIDE SEQUENCE</scope>
</reference>
<dbReference type="EMBL" id="UINC01035136">
    <property type="protein sequence ID" value="SVB27062.1"/>
    <property type="molecule type" value="Genomic_DNA"/>
</dbReference>
<protein>
    <submittedName>
        <fullName evidence="1">Uncharacterized protein</fullName>
    </submittedName>
</protein>
<dbReference type="AlphaFoldDB" id="A0A382CMQ8"/>
<gene>
    <name evidence="1" type="ORF">METZ01_LOCUS179916</name>
</gene>
<sequence length="40" mass="4843">WVVIKNKWLAVVNDYLIYYILNLINNIPCCISDREYKLLL</sequence>
<name>A0A382CMQ8_9ZZZZ</name>
<organism evidence="1">
    <name type="scientific">marine metagenome</name>
    <dbReference type="NCBI Taxonomy" id="408172"/>
    <lineage>
        <taxon>unclassified sequences</taxon>
        <taxon>metagenomes</taxon>
        <taxon>ecological metagenomes</taxon>
    </lineage>
</organism>
<accession>A0A382CMQ8</accession>
<feature type="non-terminal residue" evidence="1">
    <location>
        <position position="1"/>
    </location>
</feature>
<proteinExistence type="predicted"/>